<sequence>MIQIIEDDLSSAEMIALIRTHLTNLQELAPDSPPQSRHALSLDDLRRRDVTLWGAWHGPTLAGCVALKVLSARHGEIKSMRTATGFERQGIASLMLEHLICVAKERGLYRLSLETGSQPGFAPARAFYQRHGFKECQPFAEYVEDPNSVYMSLELADQQAIPAEPVT</sequence>
<dbReference type="PATRIC" id="fig|1178482.3.peg.947"/>
<dbReference type="SUPFAM" id="SSF55729">
    <property type="entry name" value="Acyl-CoA N-acyltransferases (Nat)"/>
    <property type="match status" value="1"/>
</dbReference>
<dbReference type="AlphaFoldDB" id="W1N929"/>
<evidence type="ECO:0000256" key="1">
    <source>
        <dbReference type="ARBA" id="ARBA00022679"/>
    </source>
</evidence>
<comment type="caution">
    <text evidence="4">The sequence shown here is derived from an EMBL/GenBank/DDBJ whole genome shotgun (WGS) entry which is preliminary data.</text>
</comment>
<dbReference type="Pfam" id="PF00583">
    <property type="entry name" value="Acetyltransf_1"/>
    <property type="match status" value="1"/>
</dbReference>
<dbReference type="InterPro" id="IPR050832">
    <property type="entry name" value="Bact_Acetyltransf"/>
</dbReference>
<dbReference type="eggNOG" id="COG0454">
    <property type="taxonomic scope" value="Bacteria"/>
</dbReference>
<dbReference type="InterPro" id="IPR000182">
    <property type="entry name" value="GNAT_dom"/>
</dbReference>
<dbReference type="InterPro" id="IPR016181">
    <property type="entry name" value="Acyl_CoA_acyltransferase"/>
</dbReference>
<reference evidence="4 5" key="1">
    <citation type="submission" date="2013-08" db="EMBL/GenBank/DDBJ databases">
        <title>draft genome of Halomonas huanghegensis, strain BJGMM-B45T.</title>
        <authorList>
            <person name="Miao C."/>
            <person name="Wan Y."/>
            <person name="Jin W."/>
        </authorList>
    </citation>
    <scope>NUCLEOTIDE SEQUENCE [LARGE SCALE GENOMIC DNA]</scope>
    <source>
        <strain evidence="4 5">BJGMM-B45</strain>
    </source>
</reference>
<dbReference type="Gene3D" id="3.40.630.30">
    <property type="match status" value="1"/>
</dbReference>
<name>W1N929_9GAMM</name>
<protein>
    <recommendedName>
        <fullName evidence="3">N-acetyltransferase domain-containing protein</fullName>
    </recommendedName>
</protein>
<dbReference type="PROSITE" id="PS51186">
    <property type="entry name" value="GNAT"/>
    <property type="match status" value="1"/>
</dbReference>
<evidence type="ECO:0000313" key="5">
    <source>
        <dbReference type="Proteomes" id="UP000019113"/>
    </source>
</evidence>
<feature type="domain" description="N-acetyltransferase" evidence="3">
    <location>
        <begin position="12"/>
        <end position="156"/>
    </location>
</feature>
<evidence type="ECO:0000313" key="4">
    <source>
        <dbReference type="EMBL" id="ERL52077.1"/>
    </source>
</evidence>
<evidence type="ECO:0000256" key="2">
    <source>
        <dbReference type="ARBA" id="ARBA00023315"/>
    </source>
</evidence>
<proteinExistence type="predicted"/>
<dbReference type="PANTHER" id="PTHR43877">
    <property type="entry name" value="AMINOALKYLPHOSPHONATE N-ACETYLTRANSFERASE-RELATED-RELATED"/>
    <property type="match status" value="1"/>
</dbReference>
<gene>
    <name evidence="4" type="ORF">BJB45_08930</name>
</gene>
<dbReference type="STRING" id="1178482.AR456_18070"/>
<evidence type="ECO:0000259" key="3">
    <source>
        <dbReference type="PROSITE" id="PS51186"/>
    </source>
</evidence>
<dbReference type="CDD" id="cd04301">
    <property type="entry name" value="NAT_SF"/>
    <property type="match status" value="1"/>
</dbReference>
<dbReference type="EMBL" id="AVBC01000019">
    <property type="protein sequence ID" value="ERL52077.1"/>
    <property type="molecule type" value="Genomic_DNA"/>
</dbReference>
<dbReference type="PANTHER" id="PTHR43877:SF5">
    <property type="entry name" value="BLL8307 PROTEIN"/>
    <property type="match status" value="1"/>
</dbReference>
<dbReference type="RefSeq" id="WP_021817909.1">
    <property type="nucleotide sequence ID" value="NZ_AVBC01000019.1"/>
</dbReference>
<dbReference type="GO" id="GO:0016747">
    <property type="term" value="F:acyltransferase activity, transferring groups other than amino-acyl groups"/>
    <property type="evidence" value="ECO:0007669"/>
    <property type="project" value="InterPro"/>
</dbReference>
<keyword evidence="2" id="KW-0012">Acyltransferase</keyword>
<organism evidence="4 5">
    <name type="scientific">Halomonas huangheensis</name>
    <dbReference type="NCBI Taxonomy" id="1178482"/>
    <lineage>
        <taxon>Bacteria</taxon>
        <taxon>Pseudomonadati</taxon>
        <taxon>Pseudomonadota</taxon>
        <taxon>Gammaproteobacteria</taxon>
        <taxon>Oceanospirillales</taxon>
        <taxon>Halomonadaceae</taxon>
        <taxon>Halomonas</taxon>
    </lineage>
</organism>
<keyword evidence="1" id="KW-0808">Transferase</keyword>
<dbReference type="Proteomes" id="UP000019113">
    <property type="component" value="Unassembled WGS sequence"/>
</dbReference>
<accession>W1N929</accession>
<keyword evidence="5" id="KW-1185">Reference proteome</keyword>